<dbReference type="InterPro" id="IPR025505">
    <property type="entry name" value="FHIPEP_CS"/>
</dbReference>
<dbReference type="InterPro" id="IPR042194">
    <property type="entry name" value="FHIPEP_1"/>
</dbReference>
<evidence type="ECO:0000256" key="1">
    <source>
        <dbReference type="ARBA" id="ARBA00004651"/>
    </source>
</evidence>
<keyword evidence="7" id="KW-1006">Bacterial flagellum protein export</keyword>
<comment type="function">
    <text evidence="7">Required for formation of the rod structure of the flagellar apparatus. Together with FliI and FliH, may constitute the export apparatus of flagellin.</text>
</comment>
<comment type="similarity">
    <text evidence="2 7">Belongs to the FHIPEP (flagella/HR/invasion proteins export pore) family.</text>
</comment>
<feature type="transmembrane region" description="Helical" evidence="7">
    <location>
        <begin position="209"/>
        <end position="231"/>
    </location>
</feature>
<name>A0A264VV13_PRORE</name>
<keyword evidence="8" id="KW-0969">Cilium</keyword>
<feature type="transmembrane region" description="Helical" evidence="7">
    <location>
        <begin position="46"/>
        <end position="65"/>
    </location>
</feature>
<keyword evidence="7" id="KW-0653">Protein transport</keyword>
<evidence type="ECO:0000256" key="2">
    <source>
        <dbReference type="ARBA" id="ARBA00008835"/>
    </source>
</evidence>
<dbReference type="AlphaFoldDB" id="A0A264VV13"/>
<dbReference type="STRING" id="587.RB151_014810"/>
<dbReference type="EMBL" id="NOWC01000006">
    <property type="protein sequence ID" value="OZS75218.1"/>
    <property type="molecule type" value="Genomic_DNA"/>
</dbReference>
<dbReference type="GO" id="GO:0009306">
    <property type="term" value="P:protein secretion"/>
    <property type="evidence" value="ECO:0007669"/>
    <property type="project" value="InterPro"/>
</dbReference>
<accession>A0A264VV13</accession>
<dbReference type="PANTHER" id="PTHR30161">
    <property type="entry name" value="FLAGELLAR EXPORT PROTEIN, MEMBRANE FLHA SUBUNIT-RELATED"/>
    <property type="match status" value="1"/>
</dbReference>
<dbReference type="Proteomes" id="UP000216001">
    <property type="component" value="Unassembled WGS sequence"/>
</dbReference>
<dbReference type="Pfam" id="PF00771">
    <property type="entry name" value="FHIPEP"/>
    <property type="match status" value="1"/>
</dbReference>
<dbReference type="InterPro" id="IPR006301">
    <property type="entry name" value="FlhA"/>
</dbReference>
<dbReference type="RefSeq" id="WP_094961169.1">
    <property type="nucleotide sequence ID" value="NZ_NOWC01000006.1"/>
</dbReference>
<dbReference type="GO" id="GO:0005886">
    <property type="term" value="C:plasma membrane"/>
    <property type="evidence" value="ECO:0007669"/>
    <property type="project" value="UniProtKB-SubCell"/>
</dbReference>
<organism evidence="8 9">
    <name type="scientific">Providencia rettgeri</name>
    <dbReference type="NCBI Taxonomy" id="587"/>
    <lineage>
        <taxon>Bacteria</taxon>
        <taxon>Pseudomonadati</taxon>
        <taxon>Pseudomonadota</taxon>
        <taxon>Gammaproteobacteria</taxon>
        <taxon>Enterobacterales</taxon>
        <taxon>Morganellaceae</taxon>
        <taxon>Providencia</taxon>
    </lineage>
</organism>
<comment type="subcellular location">
    <subcellularLocation>
        <location evidence="1 7">Cell membrane</location>
        <topology evidence="1 7">Multi-pass membrane protein</topology>
    </subcellularLocation>
</comment>
<keyword evidence="5 7" id="KW-1133">Transmembrane helix</keyword>
<comment type="caution">
    <text evidence="8">The sequence shown here is derived from an EMBL/GenBank/DDBJ whole genome shotgun (WGS) entry which is preliminary data.</text>
</comment>
<dbReference type="NCBIfam" id="TIGR01398">
    <property type="entry name" value="FlhA"/>
    <property type="match status" value="1"/>
</dbReference>
<dbReference type="Gene3D" id="1.10.8.540">
    <property type="entry name" value="FHIPEP family, domain 3"/>
    <property type="match status" value="1"/>
</dbReference>
<keyword evidence="3 7" id="KW-1003">Cell membrane</keyword>
<evidence type="ECO:0000256" key="5">
    <source>
        <dbReference type="ARBA" id="ARBA00022989"/>
    </source>
</evidence>
<dbReference type="InterPro" id="IPR042196">
    <property type="entry name" value="FHIPEP_4"/>
</dbReference>
<dbReference type="PIRSF" id="PIRSF005419">
    <property type="entry name" value="FlhA"/>
    <property type="match status" value="1"/>
</dbReference>
<evidence type="ECO:0000313" key="8">
    <source>
        <dbReference type="EMBL" id="OZS75218.1"/>
    </source>
</evidence>
<reference evidence="8 9" key="1">
    <citation type="submission" date="2017-07" db="EMBL/GenBank/DDBJ databases">
        <title>blaIMP-27 on transferable plasmids in Proteus mirabilis and Providencia rettgeri.</title>
        <authorList>
            <person name="Potter R."/>
        </authorList>
    </citation>
    <scope>NUCLEOTIDE SEQUENCE [LARGE SCALE GENOMIC DNA]</scope>
    <source>
        <strain evidence="8 9">PR1</strain>
    </source>
</reference>
<feature type="transmembrane region" description="Helical" evidence="7">
    <location>
        <begin position="117"/>
        <end position="140"/>
    </location>
</feature>
<keyword evidence="6 7" id="KW-0472">Membrane</keyword>
<keyword evidence="4 7" id="KW-0812">Transmembrane</keyword>
<keyword evidence="8" id="KW-0966">Cell projection</keyword>
<dbReference type="Gene3D" id="3.40.30.60">
    <property type="entry name" value="FHIPEP family, domain 1"/>
    <property type="match status" value="1"/>
</dbReference>
<keyword evidence="7" id="KW-1005">Bacterial flagellum biogenesis</keyword>
<protein>
    <recommendedName>
        <fullName evidence="7">Flagellar biosynthesis protein FlhA</fullName>
    </recommendedName>
</protein>
<dbReference type="InterPro" id="IPR001712">
    <property type="entry name" value="T3SS_FHIPEP"/>
</dbReference>
<evidence type="ECO:0000256" key="6">
    <source>
        <dbReference type="ARBA" id="ARBA00023136"/>
    </source>
</evidence>
<feature type="transmembrane region" description="Helical" evidence="7">
    <location>
        <begin position="77"/>
        <end position="97"/>
    </location>
</feature>
<dbReference type="Gene3D" id="3.40.50.12790">
    <property type="entry name" value="FHIPEP family, domain 4"/>
    <property type="match status" value="1"/>
</dbReference>
<feature type="transmembrane region" description="Helical" evidence="7">
    <location>
        <begin position="251"/>
        <end position="273"/>
    </location>
</feature>
<gene>
    <name evidence="7 8" type="primary">flhA</name>
    <name evidence="8" type="ORF">CHI95_06820</name>
</gene>
<feature type="transmembrane region" description="Helical" evidence="7">
    <location>
        <begin position="285"/>
        <end position="305"/>
    </location>
</feature>
<dbReference type="PRINTS" id="PR00949">
    <property type="entry name" value="TYPE3IMAPROT"/>
</dbReference>
<evidence type="ECO:0000256" key="7">
    <source>
        <dbReference type="RuleBase" id="RU364093"/>
    </source>
</evidence>
<dbReference type="PROSITE" id="PS00994">
    <property type="entry name" value="FHIPEP"/>
    <property type="match status" value="1"/>
</dbReference>
<evidence type="ECO:0000313" key="9">
    <source>
        <dbReference type="Proteomes" id="UP000216001"/>
    </source>
</evidence>
<keyword evidence="7" id="KW-0813">Transport</keyword>
<dbReference type="PANTHER" id="PTHR30161:SF1">
    <property type="entry name" value="FLAGELLAR BIOSYNTHESIS PROTEIN FLHA-RELATED"/>
    <property type="match status" value="1"/>
</dbReference>
<feature type="transmembrane region" description="Helical" evidence="7">
    <location>
        <begin position="21"/>
        <end position="40"/>
    </location>
</feature>
<evidence type="ECO:0000256" key="3">
    <source>
        <dbReference type="ARBA" id="ARBA00022475"/>
    </source>
</evidence>
<dbReference type="GO" id="GO:0044780">
    <property type="term" value="P:bacterial-type flagellum assembly"/>
    <property type="evidence" value="ECO:0007669"/>
    <property type="project" value="InterPro"/>
</dbReference>
<sequence>MVNLASLLKLPKNLQGTQWQILAGPVLILMILSMMVLPLPAFLLDLLFTFNIALSIMVLLVAMFTKRTLDFAAFPTILLFATLLRLSLNIASTRIILLDGHTGPDAAGRVVEAFGHFLVGGNFAIGIVVFIILVLINFMVITKGAGRIAEVGARFVLDGMPGKQMAIDADLNAGIINDDEAKKRRAEVTQEADFYGSMDGASKFVRGDAIAGIMIMVINVVGGLIVGVGQHNMSLGDATSAYTLLTIGDGLVAQIPALIISTAAGVIVTRVATDEDVGEQMVTQLFNNPRVMWLSAGVLGLIGLIPGMPNFVFLLFTAALAALGWYLVRKSQQPESSAGDNSQSQHFQEANKVVEATWDDVQLEDLLAMEVGYRLIPLVDNDQQGELLGRLRGLRKKFAQEVGYLPPVVHICDNLALSPCEYRILIKGAEVGRGEAQPGRSLAIDPGNAAGSLQGDVTKEPAFGLPAIWIDDDLREQAQIQGYTVVSASTAVATHFNQILLQNSSTLFGRQEAQMLYDRVKKEMPKLADDLIPDTISLTILHRVLQNLLMEDVVIRDMRTIIETLAEMAGENGENKDTDYLTSQVRIALGRAITQQWFGNAEEIQVIGLEASLEQILLQAAKNGGGLEPNLAQFIQTQAEQAVAHQEAMGAPTVLLVNHGLRLILSRFLRRSLPQLVVMSNLEMTDHRKIRMTSMISGS</sequence>
<dbReference type="InterPro" id="IPR042193">
    <property type="entry name" value="FHIPEP_3"/>
</dbReference>
<proteinExistence type="inferred from homology"/>
<evidence type="ECO:0000256" key="4">
    <source>
        <dbReference type="ARBA" id="ARBA00022692"/>
    </source>
</evidence>
<keyword evidence="8" id="KW-0282">Flagellum</keyword>